<keyword evidence="6" id="KW-1185">Reference proteome</keyword>
<evidence type="ECO:0000256" key="4">
    <source>
        <dbReference type="ARBA" id="ARBA00013078"/>
    </source>
</evidence>
<keyword evidence="5" id="KW-0378">Hydrolase</keyword>
<proteinExistence type="inferred from homology"/>
<dbReference type="RefSeq" id="WP_130597845.1">
    <property type="nucleotide sequence ID" value="NZ_CP036200.1"/>
</dbReference>
<dbReference type="GO" id="GO:0008967">
    <property type="term" value="F:phosphoglycolate phosphatase activity"/>
    <property type="evidence" value="ECO:0007669"/>
    <property type="project" value="UniProtKB-EC"/>
</dbReference>
<evidence type="ECO:0000256" key="3">
    <source>
        <dbReference type="ARBA" id="ARBA00006171"/>
    </source>
</evidence>
<dbReference type="PANTHER" id="PTHR43434">
    <property type="entry name" value="PHOSPHOGLYCOLATE PHOSPHATASE"/>
    <property type="match status" value="1"/>
</dbReference>
<evidence type="ECO:0000313" key="6">
    <source>
        <dbReference type="Proteomes" id="UP000291106"/>
    </source>
</evidence>
<dbReference type="EC" id="3.1.3.18" evidence="4"/>
<dbReference type="SUPFAM" id="SSF56784">
    <property type="entry name" value="HAD-like"/>
    <property type="match status" value="1"/>
</dbReference>
<evidence type="ECO:0000256" key="2">
    <source>
        <dbReference type="ARBA" id="ARBA00004818"/>
    </source>
</evidence>
<gene>
    <name evidence="5" type="ORF">EXU30_03520</name>
</gene>
<comment type="catalytic activity">
    <reaction evidence="1">
        <text>2-phosphoglycolate + H2O = glycolate + phosphate</text>
        <dbReference type="Rhea" id="RHEA:14369"/>
        <dbReference type="ChEBI" id="CHEBI:15377"/>
        <dbReference type="ChEBI" id="CHEBI:29805"/>
        <dbReference type="ChEBI" id="CHEBI:43474"/>
        <dbReference type="ChEBI" id="CHEBI:58033"/>
        <dbReference type="EC" id="3.1.3.18"/>
    </reaction>
</comment>
<dbReference type="EMBL" id="CP036200">
    <property type="protein sequence ID" value="QBF81871.1"/>
    <property type="molecule type" value="Genomic_DNA"/>
</dbReference>
<comment type="pathway">
    <text evidence="2">Organic acid metabolism; glycolate biosynthesis; glycolate from 2-phosphoglycolate: step 1/1.</text>
</comment>
<dbReference type="InterPro" id="IPR041492">
    <property type="entry name" value="HAD_2"/>
</dbReference>
<dbReference type="Pfam" id="PF13419">
    <property type="entry name" value="HAD_2"/>
    <property type="match status" value="1"/>
</dbReference>
<dbReference type="Proteomes" id="UP000291106">
    <property type="component" value="Chromosome"/>
</dbReference>
<name>A0A411PEA4_9GAMM</name>
<dbReference type="InterPro" id="IPR023198">
    <property type="entry name" value="PGP-like_dom2"/>
</dbReference>
<dbReference type="InterPro" id="IPR036412">
    <property type="entry name" value="HAD-like_sf"/>
</dbReference>
<dbReference type="Gene3D" id="1.10.150.240">
    <property type="entry name" value="Putative phosphatase, domain 2"/>
    <property type="match status" value="1"/>
</dbReference>
<dbReference type="SFLD" id="SFLDG01129">
    <property type="entry name" value="C1.5:_HAD__Beta-PGM__Phosphata"/>
    <property type="match status" value="1"/>
</dbReference>
<evidence type="ECO:0000313" key="5">
    <source>
        <dbReference type="EMBL" id="QBF81871.1"/>
    </source>
</evidence>
<dbReference type="OrthoDB" id="9782449at2"/>
<dbReference type="GO" id="GO:0006281">
    <property type="term" value="P:DNA repair"/>
    <property type="evidence" value="ECO:0007669"/>
    <property type="project" value="TreeGrafter"/>
</dbReference>
<dbReference type="KEGG" id="smai:EXU30_03520"/>
<dbReference type="InterPro" id="IPR050155">
    <property type="entry name" value="HAD-like_hydrolase_sf"/>
</dbReference>
<reference evidence="5 6" key="1">
    <citation type="submission" date="2019-02" db="EMBL/GenBank/DDBJ databases">
        <title>Shewanella sp. D4-2 isolated from Dokdo Island.</title>
        <authorList>
            <person name="Baek K."/>
        </authorList>
    </citation>
    <scope>NUCLEOTIDE SEQUENCE [LARGE SCALE GENOMIC DNA]</scope>
    <source>
        <strain evidence="5 6">D4-2</strain>
    </source>
</reference>
<sequence>MPQFNNYEAIIFDCDGVILDSNQLKIEAMRNALVAQNLAEESVNECVELFAKNFGRSRFYHVDIFCDEILDVDDDVKHHLKAQLLQSYSQQCKKLYMTASLTPSVEVVLQRSEAVKYVASGSEQNELNTIFERRGLAKYFSKILGSPTKKTELVRQIVSEVSGVAVMIGDARSDLEAAQENNIDFIYYSPYSNVDETMRELAKESGFRVIDSFDEILGEL</sequence>
<dbReference type="AlphaFoldDB" id="A0A411PEA4"/>
<evidence type="ECO:0000256" key="1">
    <source>
        <dbReference type="ARBA" id="ARBA00000830"/>
    </source>
</evidence>
<dbReference type="PANTHER" id="PTHR43434:SF1">
    <property type="entry name" value="PHOSPHOGLYCOLATE PHOSPHATASE"/>
    <property type="match status" value="1"/>
</dbReference>
<dbReference type="GO" id="GO:0005829">
    <property type="term" value="C:cytosol"/>
    <property type="evidence" value="ECO:0007669"/>
    <property type="project" value="TreeGrafter"/>
</dbReference>
<dbReference type="SFLD" id="SFLDS00003">
    <property type="entry name" value="Haloacid_Dehalogenase"/>
    <property type="match status" value="1"/>
</dbReference>
<dbReference type="InterPro" id="IPR023214">
    <property type="entry name" value="HAD_sf"/>
</dbReference>
<comment type="similarity">
    <text evidence="3">Belongs to the HAD-like hydrolase superfamily. CbbY/CbbZ/Gph/YieH family.</text>
</comment>
<accession>A0A411PEA4</accession>
<organism evidence="5 6">
    <name type="scientific">Shewanella maritima</name>
    <dbReference type="NCBI Taxonomy" id="2520507"/>
    <lineage>
        <taxon>Bacteria</taxon>
        <taxon>Pseudomonadati</taxon>
        <taxon>Pseudomonadota</taxon>
        <taxon>Gammaproteobacteria</taxon>
        <taxon>Alteromonadales</taxon>
        <taxon>Shewanellaceae</taxon>
        <taxon>Shewanella</taxon>
    </lineage>
</organism>
<dbReference type="Gene3D" id="3.40.50.1000">
    <property type="entry name" value="HAD superfamily/HAD-like"/>
    <property type="match status" value="1"/>
</dbReference>
<protein>
    <recommendedName>
        <fullName evidence="4">phosphoglycolate phosphatase</fullName>
        <ecNumber evidence="4">3.1.3.18</ecNumber>
    </recommendedName>
</protein>